<evidence type="ECO:0000313" key="1">
    <source>
        <dbReference type="EMBL" id="MDN5214248.1"/>
    </source>
</evidence>
<reference evidence="1" key="1">
    <citation type="submission" date="2023-06" db="EMBL/GenBank/DDBJ databases">
        <title>Genomic of Agaribacillus aureum.</title>
        <authorList>
            <person name="Wang G."/>
        </authorList>
    </citation>
    <scope>NUCLEOTIDE SEQUENCE</scope>
    <source>
        <strain evidence="1">BMA12</strain>
    </source>
</reference>
<dbReference type="Proteomes" id="UP001172083">
    <property type="component" value="Unassembled WGS sequence"/>
</dbReference>
<dbReference type="EMBL" id="JAUJEB010000004">
    <property type="protein sequence ID" value="MDN5214248.1"/>
    <property type="molecule type" value="Genomic_DNA"/>
</dbReference>
<dbReference type="RefSeq" id="WP_346759583.1">
    <property type="nucleotide sequence ID" value="NZ_JAUJEB010000004.1"/>
</dbReference>
<name>A0ABT8LD56_9BACT</name>
<comment type="caution">
    <text evidence="1">The sequence shown here is derived from an EMBL/GenBank/DDBJ whole genome shotgun (WGS) entry which is preliminary data.</text>
</comment>
<gene>
    <name evidence="1" type="ORF">QQ020_19375</name>
</gene>
<organism evidence="1 2">
    <name type="scientific">Agaribacillus aureus</name>
    <dbReference type="NCBI Taxonomy" id="3051825"/>
    <lineage>
        <taxon>Bacteria</taxon>
        <taxon>Pseudomonadati</taxon>
        <taxon>Bacteroidota</taxon>
        <taxon>Cytophagia</taxon>
        <taxon>Cytophagales</taxon>
        <taxon>Splendidivirgaceae</taxon>
        <taxon>Agaribacillus</taxon>
    </lineage>
</organism>
<evidence type="ECO:0008006" key="3">
    <source>
        <dbReference type="Google" id="ProtNLM"/>
    </source>
</evidence>
<accession>A0ABT8LD56</accession>
<sequence length="389" mass="44943">MKYIFTGLLLFILINNSPLRAQEKERKWELNGYVKDLRALYFFDGLDSVLVDNLLHNRLNFRWYAHEHFTVKLELRNRIFYGELVRQFPDFGKLPDTNNDFFDLSFNIIDANSLVFNTTIDRGYIEYNKNDWEVRVGRQRINWGINLAWNPNDIFNAYSFFDFDYEERPGSDAVRIKKYTGIASSIEVAANIADDSDDWVLAGLWKTNKWNYDFQLLAGKARQDFVLGAGWAGSIYNAGFKGEVTWFKPFDDSRQDTFETWLLSISADYSFSGGLYLNGSFLINTGLESGLGTDTFNTLSADRLDTKSVLPYPYATFLQSNYTINPLLTMGVSWMTFPGEEAFFINPVLTASVFSNVDLDVIGQIFYEKKEQGYRSDSPALFLRVKWSF</sequence>
<evidence type="ECO:0000313" key="2">
    <source>
        <dbReference type="Proteomes" id="UP001172083"/>
    </source>
</evidence>
<proteinExistence type="predicted"/>
<protein>
    <recommendedName>
        <fullName evidence="3">Porin</fullName>
    </recommendedName>
</protein>
<keyword evidence="2" id="KW-1185">Reference proteome</keyword>